<dbReference type="InterPro" id="IPR016039">
    <property type="entry name" value="Thiolase-like"/>
</dbReference>
<reference evidence="1 2" key="1">
    <citation type="submission" date="2023-12" db="EMBL/GenBank/DDBJ databases">
        <title>the genome sequence of Hyalangium sp. s54d21.</title>
        <authorList>
            <person name="Zhang X."/>
        </authorList>
    </citation>
    <scope>NUCLEOTIDE SEQUENCE [LARGE SCALE GENOMIC DNA]</scope>
    <source>
        <strain evidence="2">s54d21</strain>
    </source>
</reference>
<name>A0ABU5HDM8_9BACT</name>
<dbReference type="Gene3D" id="3.40.47.10">
    <property type="match status" value="1"/>
</dbReference>
<dbReference type="SUPFAM" id="SSF53901">
    <property type="entry name" value="Thiolase-like"/>
    <property type="match status" value="1"/>
</dbReference>
<dbReference type="EMBL" id="JAXIVS010000012">
    <property type="protein sequence ID" value="MDY7230922.1"/>
    <property type="molecule type" value="Genomic_DNA"/>
</dbReference>
<sequence>MAFDSFPPNALAVTGLGMVSSLGWDAVSSCAAARAGVLRLSPIDGYFGRDPDTGDAEPILGHTVANCTEGFTGLGRITRLGVAALEDLLQGPEEFSWKKTGLILNLSSGLHLQAASSATRRESEVTDPDTNLDALLRQQEQRLLTRITAMADMPIPSSHWKIFRGDQAGFLHVLETAAYQLKQQIVSRCIIGGLDSYVDPPVAIALDELRILKTPSRPQGVLPGECASFLQVESLESARQRGARIVCVLGVQALHREKFGRFSGLPSQGQALADALLQVWEALTPRQRPGRLIGNLTGDERRAYDWGFALSRLQGKGFPTDIPAWHTGLSFGEIGAATAPTAITLAARAFERGYADTQSILMGLSSDSSDRGALHMLAPPRK</sequence>
<comment type="caution">
    <text evidence="1">The sequence shown here is derived from an EMBL/GenBank/DDBJ whole genome shotgun (WGS) entry which is preliminary data.</text>
</comment>
<accession>A0ABU5HDM8</accession>
<dbReference type="RefSeq" id="WP_321549632.1">
    <property type="nucleotide sequence ID" value="NZ_JAXIVS010000012.1"/>
</dbReference>
<organism evidence="1 2">
    <name type="scientific">Hyalangium rubrum</name>
    <dbReference type="NCBI Taxonomy" id="3103134"/>
    <lineage>
        <taxon>Bacteria</taxon>
        <taxon>Pseudomonadati</taxon>
        <taxon>Myxococcota</taxon>
        <taxon>Myxococcia</taxon>
        <taxon>Myxococcales</taxon>
        <taxon>Cystobacterineae</taxon>
        <taxon>Archangiaceae</taxon>
        <taxon>Hyalangium</taxon>
    </lineage>
</organism>
<dbReference type="Proteomes" id="UP001291309">
    <property type="component" value="Unassembled WGS sequence"/>
</dbReference>
<gene>
    <name evidence="1" type="ORF">SYV04_31320</name>
</gene>
<evidence type="ECO:0008006" key="3">
    <source>
        <dbReference type="Google" id="ProtNLM"/>
    </source>
</evidence>
<protein>
    <recommendedName>
        <fullName evidence="3">Beta-ketoacyl synthase N-terminal domain-containing protein</fullName>
    </recommendedName>
</protein>
<evidence type="ECO:0000313" key="2">
    <source>
        <dbReference type="Proteomes" id="UP001291309"/>
    </source>
</evidence>
<evidence type="ECO:0000313" key="1">
    <source>
        <dbReference type="EMBL" id="MDY7230922.1"/>
    </source>
</evidence>
<proteinExistence type="predicted"/>
<keyword evidence="2" id="KW-1185">Reference proteome</keyword>